<dbReference type="EMBL" id="CP144695">
    <property type="protein sequence ID" value="WVZ08987.1"/>
    <property type="molecule type" value="Genomic_DNA"/>
</dbReference>
<evidence type="ECO:0000313" key="2">
    <source>
        <dbReference type="Proteomes" id="UP001374535"/>
    </source>
</evidence>
<dbReference type="InterPro" id="IPR015867">
    <property type="entry name" value="N-reg_PII/ATP_PRibTrfase_C"/>
</dbReference>
<dbReference type="Pfam" id="PF00543">
    <property type="entry name" value="P-II"/>
    <property type="match status" value="1"/>
</dbReference>
<dbReference type="AlphaFoldDB" id="A0AAQ3RWM0"/>
<evidence type="ECO:0000313" key="1">
    <source>
        <dbReference type="EMBL" id="WVZ08987.1"/>
    </source>
</evidence>
<evidence type="ECO:0008006" key="3">
    <source>
        <dbReference type="Google" id="ProtNLM"/>
    </source>
</evidence>
<proteinExistence type="predicted"/>
<dbReference type="GO" id="GO:0009534">
    <property type="term" value="C:chloroplast thylakoid"/>
    <property type="evidence" value="ECO:0007669"/>
    <property type="project" value="TreeGrafter"/>
</dbReference>
<dbReference type="GO" id="GO:0005524">
    <property type="term" value="F:ATP binding"/>
    <property type="evidence" value="ECO:0007669"/>
    <property type="project" value="TreeGrafter"/>
</dbReference>
<dbReference type="SUPFAM" id="SSF54913">
    <property type="entry name" value="GlnB-like"/>
    <property type="match status" value="1"/>
</dbReference>
<name>A0AAQ3RWM0_VIGMU</name>
<dbReference type="InterPro" id="IPR011322">
    <property type="entry name" value="N-reg_PII-like_a/b"/>
</dbReference>
<dbReference type="GO" id="GO:0030234">
    <property type="term" value="F:enzyme regulator activity"/>
    <property type="evidence" value="ECO:0007669"/>
    <property type="project" value="InterPro"/>
</dbReference>
<dbReference type="PROSITE" id="PS51343">
    <property type="entry name" value="PII_GLNB_DOM"/>
    <property type="match status" value="1"/>
</dbReference>
<accession>A0AAQ3RWM0</accession>
<dbReference type="GO" id="GO:0005829">
    <property type="term" value="C:cytosol"/>
    <property type="evidence" value="ECO:0007669"/>
    <property type="project" value="TreeGrafter"/>
</dbReference>
<gene>
    <name evidence="1" type="ORF">V8G54_022333</name>
</gene>
<dbReference type="Gene3D" id="3.30.70.120">
    <property type="match status" value="1"/>
</dbReference>
<sequence>MAAITGTHVFSVVSFHLREAEIPLACSSLSRKRIGDCSRRNVVLRRRGNTSILPKIRAHNIPGTNARVLYGSGLLKMGIRGVTVSDVRGFGAQGGAKERQGGSEFSEGNFVAKVKMEIVVEKNQVEAVIDKIIEEARTGEIGDGKIFCKPWKSI</sequence>
<dbReference type="PANTHER" id="PTHR30115">
    <property type="entry name" value="NITROGEN REGULATORY PROTEIN P-II"/>
    <property type="match status" value="1"/>
</dbReference>
<dbReference type="Proteomes" id="UP001374535">
    <property type="component" value="Chromosome 6"/>
</dbReference>
<reference evidence="1 2" key="1">
    <citation type="journal article" date="2023" name="Life. Sci Alliance">
        <title>Evolutionary insights into 3D genome organization and epigenetic landscape of Vigna mungo.</title>
        <authorList>
            <person name="Junaid A."/>
            <person name="Singh B."/>
            <person name="Bhatia S."/>
        </authorList>
    </citation>
    <scope>NUCLEOTIDE SEQUENCE [LARGE SCALE GENOMIC DNA]</scope>
    <source>
        <strain evidence="1">Urdbean</strain>
    </source>
</reference>
<dbReference type="SMART" id="SM00938">
    <property type="entry name" value="P-II"/>
    <property type="match status" value="1"/>
</dbReference>
<keyword evidence="2" id="KW-1185">Reference proteome</keyword>
<dbReference type="InterPro" id="IPR002187">
    <property type="entry name" value="N-reg_PII"/>
</dbReference>
<protein>
    <recommendedName>
        <fullName evidence="3">Nitrogen regulatory protein P-II</fullName>
    </recommendedName>
</protein>
<dbReference type="PANTHER" id="PTHR30115:SF11">
    <property type="entry name" value="NITROGEN REGULATORY PROTEIN P-II HOMOLOG"/>
    <property type="match status" value="1"/>
</dbReference>
<organism evidence="1 2">
    <name type="scientific">Vigna mungo</name>
    <name type="common">Black gram</name>
    <name type="synonym">Phaseolus mungo</name>
    <dbReference type="NCBI Taxonomy" id="3915"/>
    <lineage>
        <taxon>Eukaryota</taxon>
        <taxon>Viridiplantae</taxon>
        <taxon>Streptophyta</taxon>
        <taxon>Embryophyta</taxon>
        <taxon>Tracheophyta</taxon>
        <taxon>Spermatophyta</taxon>
        <taxon>Magnoliopsida</taxon>
        <taxon>eudicotyledons</taxon>
        <taxon>Gunneridae</taxon>
        <taxon>Pentapetalae</taxon>
        <taxon>rosids</taxon>
        <taxon>fabids</taxon>
        <taxon>Fabales</taxon>
        <taxon>Fabaceae</taxon>
        <taxon>Papilionoideae</taxon>
        <taxon>50 kb inversion clade</taxon>
        <taxon>NPAAA clade</taxon>
        <taxon>indigoferoid/millettioid clade</taxon>
        <taxon>Phaseoleae</taxon>
        <taxon>Vigna</taxon>
    </lineage>
</organism>
<dbReference type="GO" id="GO:0006808">
    <property type="term" value="P:regulation of nitrogen utilization"/>
    <property type="evidence" value="ECO:0007669"/>
    <property type="project" value="InterPro"/>
</dbReference>
<dbReference type="PRINTS" id="PR00340">
    <property type="entry name" value="PIIGLNB"/>
</dbReference>